<dbReference type="HOGENOM" id="CLU_3295734_0_0_5"/>
<organism evidence="1 2">
    <name type="scientific">Rickettsia prowazekii (strain Rp22)</name>
    <dbReference type="NCBI Taxonomy" id="449216"/>
    <lineage>
        <taxon>Bacteria</taxon>
        <taxon>Pseudomonadati</taxon>
        <taxon>Pseudomonadota</taxon>
        <taxon>Alphaproteobacteria</taxon>
        <taxon>Rickettsiales</taxon>
        <taxon>Rickettsiaceae</taxon>
        <taxon>Rickettsieae</taxon>
        <taxon>Rickettsia</taxon>
        <taxon>typhus group</taxon>
    </lineage>
</organism>
<dbReference type="EMBL" id="CP001584">
    <property type="protein sequence ID" value="ADE30448.1"/>
    <property type="molecule type" value="Genomic_DNA"/>
</dbReference>
<evidence type="ECO:0000313" key="2">
    <source>
        <dbReference type="Proteomes" id="UP000006931"/>
    </source>
</evidence>
<dbReference type="AlphaFoldDB" id="D5AYF9"/>
<dbReference type="Proteomes" id="UP000006931">
    <property type="component" value="Chromosome"/>
</dbReference>
<proteinExistence type="predicted"/>
<reference evidence="1 2" key="1">
    <citation type="journal article" date="2010" name="Genome Res.">
        <title>Genomic, proteomic, and transcriptomic analysis of virulent and avirulent Rickettsia prowazekii reveals its adaptive mutation capabilities.</title>
        <authorList>
            <person name="Bechah Y."/>
            <person name="El Karkouri K."/>
            <person name="Mediannikov O."/>
            <person name="Leroy Q."/>
            <person name="Pelletier N."/>
            <person name="Robert C."/>
            <person name="Medigue C."/>
            <person name="Mege J.L."/>
            <person name="Raoult D."/>
        </authorList>
    </citation>
    <scope>NUCLEOTIDE SEQUENCE [LARGE SCALE GENOMIC DNA]</scope>
    <source>
        <strain evidence="1 2">Rp22</strain>
    </source>
</reference>
<dbReference type="KEGG" id="rpq:rpr22_0938"/>
<accession>D5AYF9</accession>
<gene>
    <name evidence="1" type="ORF">rpr22_0938</name>
</gene>
<evidence type="ECO:0000313" key="1">
    <source>
        <dbReference type="EMBL" id="ADE30448.1"/>
    </source>
</evidence>
<protein>
    <submittedName>
        <fullName evidence="1">Uncharacterized protein</fullName>
    </submittedName>
</protein>
<dbReference type="PATRIC" id="fig|449216.3.peg.894"/>
<name>D5AYF9_RICPP</name>
<sequence length="40" mass="4755">MSKNIKKLKILNCKKNVLQGSEIAILYKGKQRLEIRNNYY</sequence>